<gene>
    <name evidence="2" type="ORF">WUBG_10234</name>
</gene>
<sequence>FTISTRVHLSYIDISRFSKCLSSPTTKKHMMWRAEHPGIDRGIDGAVDGASSPGAPHSP</sequence>
<comment type="caution">
    <text evidence="2">The sequence shown here is derived from an EMBL/GenBank/DDBJ whole genome shotgun (WGS) entry which is preliminary data.</text>
</comment>
<dbReference type="EMBL" id="ADBV01006122">
    <property type="protein sequence ID" value="EJW78854.1"/>
    <property type="molecule type" value="Genomic_DNA"/>
</dbReference>
<proteinExistence type="predicted"/>
<organism evidence="2 3">
    <name type="scientific">Wuchereria bancrofti</name>
    <dbReference type="NCBI Taxonomy" id="6293"/>
    <lineage>
        <taxon>Eukaryota</taxon>
        <taxon>Metazoa</taxon>
        <taxon>Ecdysozoa</taxon>
        <taxon>Nematoda</taxon>
        <taxon>Chromadorea</taxon>
        <taxon>Rhabditida</taxon>
        <taxon>Spirurina</taxon>
        <taxon>Spiruromorpha</taxon>
        <taxon>Filarioidea</taxon>
        <taxon>Onchocercidae</taxon>
        <taxon>Wuchereria</taxon>
    </lineage>
</organism>
<evidence type="ECO:0000256" key="1">
    <source>
        <dbReference type="SAM" id="MobiDB-lite"/>
    </source>
</evidence>
<feature type="non-terminal residue" evidence="2">
    <location>
        <position position="1"/>
    </location>
</feature>
<dbReference type="AlphaFoldDB" id="J9EUF5"/>
<accession>J9EUF5</accession>
<evidence type="ECO:0000313" key="3">
    <source>
        <dbReference type="Proteomes" id="UP000004810"/>
    </source>
</evidence>
<feature type="region of interest" description="Disordered" evidence="1">
    <location>
        <begin position="39"/>
        <end position="59"/>
    </location>
</feature>
<evidence type="ECO:0000313" key="2">
    <source>
        <dbReference type="EMBL" id="EJW78854.1"/>
    </source>
</evidence>
<name>J9EUF5_WUCBA</name>
<dbReference type="Proteomes" id="UP000004810">
    <property type="component" value="Unassembled WGS sequence"/>
</dbReference>
<reference evidence="3" key="1">
    <citation type="submission" date="2012-08" db="EMBL/GenBank/DDBJ databases">
        <title>The Genome Sequence of Wuchereria bancrofti.</title>
        <authorList>
            <person name="Nutman T.B."/>
            <person name="Fink D.L."/>
            <person name="Russ C."/>
            <person name="Young S."/>
            <person name="Zeng Q."/>
            <person name="Koehrsen M."/>
            <person name="Alvarado L."/>
            <person name="Berlin A."/>
            <person name="Chapman S.B."/>
            <person name="Chen Z."/>
            <person name="Freedman E."/>
            <person name="Gellesch M."/>
            <person name="Goldberg J."/>
            <person name="Griggs A."/>
            <person name="Gujja S."/>
            <person name="Heilman E.R."/>
            <person name="Heiman D."/>
            <person name="Hepburn T."/>
            <person name="Howarth C."/>
            <person name="Jen D."/>
            <person name="Larson L."/>
            <person name="Lewis B."/>
            <person name="Mehta T."/>
            <person name="Park D."/>
            <person name="Pearson M."/>
            <person name="Roberts A."/>
            <person name="Saif S."/>
            <person name="Shea T."/>
            <person name="Shenoy N."/>
            <person name="Sisk P."/>
            <person name="Stolte C."/>
            <person name="Sykes S."/>
            <person name="Walk T."/>
            <person name="White J."/>
            <person name="Yandava C."/>
            <person name="Haas B."/>
            <person name="Henn M.R."/>
            <person name="Nusbaum C."/>
            <person name="Birren B."/>
        </authorList>
    </citation>
    <scope>NUCLEOTIDE SEQUENCE [LARGE SCALE GENOMIC DNA]</scope>
    <source>
        <strain evidence="3">NA</strain>
    </source>
</reference>
<protein>
    <submittedName>
        <fullName evidence="2">Uncharacterized protein</fullName>
    </submittedName>
</protein>